<dbReference type="SMART" id="SM00236">
    <property type="entry name" value="fCBD"/>
    <property type="match status" value="2"/>
</dbReference>
<evidence type="ECO:0000313" key="5">
    <source>
        <dbReference type="EMBL" id="CAD8574073.1"/>
    </source>
</evidence>
<organism evidence="5">
    <name type="scientific">Leptocylindrus aporus</name>
    <dbReference type="NCBI Taxonomy" id="1398097"/>
    <lineage>
        <taxon>Eukaryota</taxon>
        <taxon>Sar</taxon>
        <taxon>Stramenopiles</taxon>
        <taxon>Ochrophyta</taxon>
        <taxon>Bacillariophyta</taxon>
        <taxon>Coscinodiscophyceae</taxon>
        <taxon>Chaetocerotophycidae</taxon>
        <taxon>Leptocylindrales</taxon>
        <taxon>Leptocylindraceae</taxon>
        <taxon>Leptocylindrus</taxon>
    </lineage>
</organism>
<dbReference type="InterPro" id="IPR000254">
    <property type="entry name" value="CBD"/>
</dbReference>
<keyword evidence="1 3" id="KW-0732">Signal</keyword>
<protein>
    <recommendedName>
        <fullName evidence="4">CBM1 domain-containing protein</fullName>
    </recommendedName>
</protein>
<dbReference type="EMBL" id="HBEU01000338">
    <property type="protein sequence ID" value="CAD8574073.1"/>
    <property type="molecule type" value="Transcribed_RNA"/>
</dbReference>
<dbReference type="AlphaFoldDB" id="A0A7S0PIL8"/>
<sequence length="267" mass="28838">MKYSNNMPYKFILCFTITFITIVSASTSSAYNGSPQLRGRSLNSGGCCSIDYMQCDASFCGLTEESCNTCEQDVDAAWLPNGPRSQGSCLKKWADCTHNPDSCCSPGTCVEVNSFYSQCQYVEPSMAPSEVPSMAPSDVPSSTPSAVPTMTPSASPSETPSESSSTLPSFEPSAHPSATPSISLSNKGTDHPDGCCSLNFKNCDASWCGRSKDHCESCKQDVQVTWLPTGKRSWCLAKWSDCTRNRSGCCNPARCVKVNSHYYQCQP</sequence>
<evidence type="ECO:0000256" key="3">
    <source>
        <dbReference type="SAM" id="SignalP"/>
    </source>
</evidence>
<proteinExistence type="predicted"/>
<dbReference type="GO" id="GO:0030248">
    <property type="term" value="F:cellulose binding"/>
    <property type="evidence" value="ECO:0007669"/>
    <property type="project" value="InterPro"/>
</dbReference>
<name>A0A7S0PIL8_9STRA</name>
<evidence type="ECO:0000259" key="4">
    <source>
        <dbReference type="SMART" id="SM00236"/>
    </source>
</evidence>
<feature type="domain" description="CBM1" evidence="4">
    <location>
        <begin position="91"/>
        <end position="120"/>
    </location>
</feature>
<feature type="compositionally biased region" description="Polar residues" evidence="2">
    <location>
        <begin position="176"/>
        <end position="185"/>
    </location>
</feature>
<feature type="region of interest" description="Disordered" evidence="2">
    <location>
        <begin position="127"/>
        <end position="185"/>
    </location>
</feature>
<feature type="chain" id="PRO_5031471656" description="CBM1 domain-containing protein" evidence="3">
    <location>
        <begin position="26"/>
        <end position="267"/>
    </location>
</feature>
<evidence type="ECO:0000256" key="1">
    <source>
        <dbReference type="ARBA" id="ARBA00022729"/>
    </source>
</evidence>
<gene>
    <name evidence="5" type="ORF">LDAN0322_LOCUS217</name>
</gene>
<dbReference type="GO" id="GO:0005576">
    <property type="term" value="C:extracellular region"/>
    <property type="evidence" value="ECO:0007669"/>
    <property type="project" value="InterPro"/>
</dbReference>
<reference evidence="5" key="1">
    <citation type="submission" date="2021-01" db="EMBL/GenBank/DDBJ databases">
        <authorList>
            <person name="Corre E."/>
            <person name="Pelletier E."/>
            <person name="Niang G."/>
            <person name="Scheremetjew M."/>
            <person name="Finn R."/>
            <person name="Kale V."/>
            <person name="Holt S."/>
            <person name="Cochrane G."/>
            <person name="Meng A."/>
            <person name="Brown T."/>
            <person name="Cohen L."/>
        </authorList>
    </citation>
    <scope>NUCLEOTIDE SEQUENCE</scope>
    <source>
        <strain evidence="5">B651</strain>
    </source>
</reference>
<evidence type="ECO:0000256" key="2">
    <source>
        <dbReference type="SAM" id="MobiDB-lite"/>
    </source>
</evidence>
<dbReference type="GO" id="GO:0005975">
    <property type="term" value="P:carbohydrate metabolic process"/>
    <property type="evidence" value="ECO:0007669"/>
    <property type="project" value="InterPro"/>
</dbReference>
<accession>A0A7S0PIL8</accession>
<feature type="domain" description="CBM1" evidence="4">
    <location>
        <begin position="237"/>
        <end position="266"/>
    </location>
</feature>
<feature type="signal peptide" evidence="3">
    <location>
        <begin position="1"/>
        <end position="25"/>
    </location>
</feature>
<feature type="compositionally biased region" description="Low complexity" evidence="2">
    <location>
        <begin position="148"/>
        <end position="173"/>
    </location>
</feature>